<dbReference type="EMBL" id="CABVGP010000003">
    <property type="protein sequence ID" value="VVJ22615.1"/>
    <property type="molecule type" value="Genomic_DNA"/>
</dbReference>
<keyword evidence="3" id="KW-0804">Transcription</keyword>
<accession>A0A6I8LZ85</accession>
<dbReference type="PROSITE" id="PS50977">
    <property type="entry name" value="HTH_TETR_2"/>
    <property type="match status" value="1"/>
</dbReference>
<dbReference type="SUPFAM" id="SSF48498">
    <property type="entry name" value="Tetracyclin repressor-like, C-terminal domain"/>
    <property type="match status" value="1"/>
</dbReference>
<evidence type="ECO:0000256" key="2">
    <source>
        <dbReference type="ARBA" id="ARBA00023125"/>
    </source>
</evidence>
<evidence type="ECO:0000256" key="1">
    <source>
        <dbReference type="ARBA" id="ARBA00023015"/>
    </source>
</evidence>
<sequence>MTLAELLAERRPHRADARRNFDALVAAATEAYTELGADVPMEEIARRASVGIATLYRNFPTRTDLMEYVYLTSVDELVRYGRQLDQSDPWAALSDWLSRFVTHLATKHVLTTVLTRESPAYLPSREAIYGVADPLFELAQRTGVVRADVNADDVMRLVFAVTAGIYVDDTQRKRVIGIVLDGIRPAAS</sequence>
<dbReference type="GO" id="GO:0000976">
    <property type="term" value="F:transcription cis-regulatory region binding"/>
    <property type="evidence" value="ECO:0007669"/>
    <property type="project" value="TreeGrafter"/>
</dbReference>
<dbReference type="InterPro" id="IPR009057">
    <property type="entry name" value="Homeodomain-like_sf"/>
</dbReference>
<dbReference type="InterPro" id="IPR036271">
    <property type="entry name" value="Tet_transcr_reg_TetR-rel_C_sf"/>
</dbReference>
<evidence type="ECO:0000259" key="5">
    <source>
        <dbReference type="PROSITE" id="PS50977"/>
    </source>
</evidence>
<dbReference type="SUPFAM" id="SSF46689">
    <property type="entry name" value="Homeodomain-like"/>
    <property type="match status" value="1"/>
</dbReference>
<evidence type="ECO:0000256" key="3">
    <source>
        <dbReference type="ARBA" id="ARBA00023163"/>
    </source>
</evidence>
<evidence type="ECO:0000313" key="6">
    <source>
        <dbReference type="EMBL" id="VVJ22615.1"/>
    </source>
</evidence>
<dbReference type="InterPro" id="IPR001647">
    <property type="entry name" value="HTH_TetR"/>
</dbReference>
<reference evidence="6 7" key="1">
    <citation type="submission" date="2019-09" db="EMBL/GenBank/DDBJ databases">
        <authorList>
            <person name="Leyn A S."/>
        </authorList>
    </citation>
    <scope>NUCLEOTIDE SEQUENCE [LARGE SCALE GENOMIC DNA]</scope>
    <source>
        <strain evidence="6">AA231_1</strain>
    </source>
</reference>
<protein>
    <submittedName>
        <fullName evidence="6">Transcriptional regulator</fullName>
    </submittedName>
</protein>
<dbReference type="PANTHER" id="PTHR30055:SF234">
    <property type="entry name" value="HTH-TYPE TRANSCRIPTIONAL REGULATOR BETI"/>
    <property type="match status" value="1"/>
</dbReference>
<evidence type="ECO:0000313" key="7">
    <source>
        <dbReference type="Proteomes" id="UP000399805"/>
    </source>
</evidence>
<dbReference type="AlphaFoldDB" id="A0A6I8LZ85"/>
<keyword evidence="1" id="KW-0805">Transcription regulation</keyword>
<name>A0A6I8LZ85_9PSEU</name>
<dbReference type="InterPro" id="IPR049445">
    <property type="entry name" value="TetR_SbtR-like_C"/>
</dbReference>
<keyword evidence="2 4" id="KW-0238">DNA-binding</keyword>
<dbReference type="PANTHER" id="PTHR30055">
    <property type="entry name" value="HTH-TYPE TRANSCRIPTIONAL REGULATOR RUTR"/>
    <property type="match status" value="1"/>
</dbReference>
<dbReference type="GO" id="GO:0003700">
    <property type="term" value="F:DNA-binding transcription factor activity"/>
    <property type="evidence" value="ECO:0007669"/>
    <property type="project" value="TreeGrafter"/>
</dbReference>
<dbReference type="Pfam" id="PF21597">
    <property type="entry name" value="TetR_C_43"/>
    <property type="match status" value="1"/>
</dbReference>
<dbReference type="Pfam" id="PF00440">
    <property type="entry name" value="TetR_N"/>
    <property type="match status" value="1"/>
</dbReference>
<proteinExistence type="predicted"/>
<evidence type="ECO:0000256" key="4">
    <source>
        <dbReference type="PROSITE-ProRule" id="PRU00335"/>
    </source>
</evidence>
<dbReference type="RefSeq" id="WP_196425738.1">
    <property type="nucleotide sequence ID" value="NZ_CABVGP010000003.1"/>
</dbReference>
<feature type="domain" description="HTH tetR-type" evidence="5">
    <location>
        <begin position="18"/>
        <end position="77"/>
    </location>
</feature>
<dbReference type="Gene3D" id="1.10.357.10">
    <property type="entry name" value="Tetracycline Repressor, domain 2"/>
    <property type="match status" value="1"/>
</dbReference>
<dbReference type="Proteomes" id="UP000399805">
    <property type="component" value="Unassembled WGS sequence"/>
</dbReference>
<feature type="DNA-binding region" description="H-T-H motif" evidence="4">
    <location>
        <begin position="40"/>
        <end position="59"/>
    </location>
</feature>
<gene>
    <name evidence="6" type="ORF">AA23TX_07532</name>
</gene>
<organism evidence="6 7">
    <name type="scientific">Amycolatopsis camponoti</name>
    <dbReference type="NCBI Taxonomy" id="2606593"/>
    <lineage>
        <taxon>Bacteria</taxon>
        <taxon>Bacillati</taxon>
        <taxon>Actinomycetota</taxon>
        <taxon>Actinomycetes</taxon>
        <taxon>Pseudonocardiales</taxon>
        <taxon>Pseudonocardiaceae</taxon>
        <taxon>Amycolatopsis</taxon>
    </lineage>
</organism>
<keyword evidence="7" id="KW-1185">Reference proteome</keyword>
<dbReference type="InterPro" id="IPR050109">
    <property type="entry name" value="HTH-type_TetR-like_transc_reg"/>
</dbReference>